<feature type="compositionally biased region" description="Low complexity" evidence="5">
    <location>
        <begin position="536"/>
        <end position="549"/>
    </location>
</feature>
<dbReference type="Proteomes" id="UP000295182">
    <property type="component" value="Unassembled WGS sequence"/>
</dbReference>
<protein>
    <submittedName>
        <fullName evidence="7">GT2 family glycosyltransferase</fullName>
    </submittedName>
</protein>
<keyword evidence="8" id="KW-1185">Reference proteome</keyword>
<proteinExistence type="inferred from homology"/>
<evidence type="ECO:0000313" key="8">
    <source>
        <dbReference type="Proteomes" id="UP000295182"/>
    </source>
</evidence>
<gene>
    <name evidence="7" type="ORF">EV674_1193</name>
</gene>
<comment type="similarity">
    <text evidence="1">Belongs to the glycosyltransferase 2 family.</text>
</comment>
<keyword evidence="3 7" id="KW-0808">Transferase</keyword>
<evidence type="ECO:0000256" key="1">
    <source>
        <dbReference type="ARBA" id="ARBA00006739"/>
    </source>
</evidence>
<dbReference type="AlphaFoldDB" id="A0A4V2SJM8"/>
<dbReference type="Gene3D" id="3.40.50.150">
    <property type="entry name" value="Vaccinia Virus protein VP39"/>
    <property type="match status" value="1"/>
</dbReference>
<evidence type="ECO:0000256" key="5">
    <source>
        <dbReference type="SAM" id="MobiDB-lite"/>
    </source>
</evidence>
<reference evidence="7 8" key="1">
    <citation type="submission" date="2019-03" db="EMBL/GenBank/DDBJ databases">
        <title>Genomic Encyclopedia of Type Strains, Phase IV (KMG-IV): sequencing the most valuable type-strain genomes for metagenomic binning, comparative biology and taxonomic classification.</title>
        <authorList>
            <person name="Goeker M."/>
        </authorList>
    </citation>
    <scope>NUCLEOTIDE SEQUENCE [LARGE SCALE GENOMIC DNA]</scope>
    <source>
        <strain evidence="7 8">DSM 1837</strain>
    </source>
</reference>
<evidence type="ECO:0000256" key="3">
    <source>
        <dbReference type="ARBA" id="ARBA00022679"/>
    </source>
</evidence>
<dbReference type="Pfam" id="PF00535">
    <property type="entry name" value="Glycos_transf_2"/>
    <property type="match status" value="1"/>
</dbReference>
<evidence type="ECO:0000313" key="7">
    <source>
        <dbReference type="EMBL" id="TCP16256.1"/>
    </source>
</evidence>
<dbReference type="Gene3D" id="3.90.550.10">
    <property type="entry name" value="Spore Coat Polysaccharide Biosynthesis Protein SpsA, Chain A"/>
    <property type="match status" value="1"/>
</dbReference>
<evidence type="ECO:0000256" key="4">
    <source>
        <dbReference type="SAM" id="Coils"/>
    </source>
</evidence>
<comment type="caution">
    <text evidence="7">The sequence shown here is derived from an EMBL/GenBank/DDBJ whole genome shotgun (WGS) entry which is preliminary data.</text>
</comment>
<feature type="region of interest" description="Disordered" evidence="5">
    <location>
        <begin position="516"/>
        <end position="549"/>
    </location>
</feature>
<dbReference type="EMBL" id="SLXH01000019">
    <property type="protein sequence ID" value="TCP16256.1"/>
    <property type="molecule type" value="Genomic_DNA"/>
</dbReference>
<dbReference type="SUPFAM" id="SSF53335">
    <property type="entry name" value="S-adenosyl-L-methionine-dependent methyltransferases"/>
    <property type="match status" value="1"/>
</dbReference>
<dbReference type="Pfam" id="PF13489">
    <property type="entry name" value="Methyltransf_23"/>
    <property type="match status" value="1"/>
</dbReference>
<keyword evidence="2" id="KW-0328">Glycosyltransferase</keyword>
<evidence type="ECO:0000259" key="6">
    <source>
        <dbReference type="Pfam" id="PF00535"/>
    </source>
</evidence>
<dbReference type="InterPro" id="IPR029063">
    <property type="entry name" value="SAM-dependent_MTases_sf"/>
</dbReference>
<feature type="coiled-coil region" evidence="4">
    <location>
        <begin position="427"/>
        <end position="492"/>
    </location>
</feature>
<dbReference type="InterPro" id="IPR029044">
    <property type="entry name" value="Nucleotide-diphossugar_trans"/>
</dbReference>
<dbReference type="GO" id="GO:0016757">
    <property type="term" value="F:glycosyltransferase activity"/>
    <property type="evidence" value="ECO:0007669"/>
    <property type="project" value="UniProtKB-KW"/>
</dbReference>
<dbReference type="Gene3D" id="3.40.50.2000">
    <property type="entry name" value="Glycogen Phosphorylase B"/>
    <property type="match status" value="1"/>
</dbReference>
<dbReference type="SUPFAM" id="SSF53448">
    <property type="entry name" value="Nucleotide-diphospho-sugar transferases"/>
    <property type="match status" value="1"/>
</dbReference>
<dbReference type="PANTHER" id="PTHR43179">
    <property type="entry name" value="RHAMNOSYLTRANSFERASE WBBL"/>
    <property type="match status" value="1"/>
</dbReference>
<accession>A0A4V2SJM8</accession>
<organism evidence="7 8">
    <name type="scientific">Simplicispira metamorpha</name>
    <dbReference type="NCBI Taxonomy" id="80881"/>
    <lineage>
        <taxon>Bacteria</taxon>
        <taxon>Pseudomonadati</taxon>
        <taxon>Pseudomonadota</taxon>
        <taxon>Betaproteobacteria</taxon>
        <taxon>Burkholderiales</taxon>
        <taxon>Comamonadaceae</taxon>
        <taxon>Simplicispira</taxon>
    </lineage>
</organism>
<keyword evidence="4" id="KW-0175">Coiled coil</keyword>
<dbReference type="SUPFAM" id="SSF53756">
    <property type="entry name" value="UDP-Glycosyltransferase/glycogen phosphorylase"/>
    <property type="match status" value="1"/>
</dbReference>
<feature type="compositionally biased region" description="Pro residues" evidence="5">
    <location>
        <begin position="524"/>
        <end position="535"/>
    </location>
</feature>
<name>A0A4V2SJM8_9BURK</name>
<sequence length="1240" mass="137568">MDTSERRFLARDNPGMTHSTEDLHVYVRHINANERTSLSVLAQWIPQGATVLDLGCGSGALGQYLAQHRACTTDGITWSEAEAAHARPHYRRVEVADLETADLHTLLAGQRYDRIVCADVLEHLRQPERILDTCRALLAPDGQLLISVPNAAYCGLVAELLHGEFRYRDEGLLDRTHLRFFTRTSLLRLLHEQGWAVDALDTIRRELPESEFGVAFDRLPPAAARYLLAGQDALTYQFIGAVRPRALGQTAAEAAAQSPSRGANAQALFTAQLYVTQNGQFQESHKFTSTGAIGTLRQTLRFTLPATHDTAPRLRLDPADRPGFLHLHAITLRTSDGLVRWRWSPTSTTAPEQTLPGASAHRQIMWHPPLPTAPDTVLLLLTGDDPWLELPIPVPLLAQTLQEPGATLSVELGWPMSADYLTLGTTVSDLQAQITHMETALVQAQKDRIQASAALAANAAQIQHLTHAQQQYEQLQLEQQQLQAHLHSIENSTVFRATRPIVRAKMRLDRLLGRSHPATSMAEFPPPVTPPPTLTPPSKAAPPATAETTTATLAAEDQANTPEPVPASTVDIIVPVYRGLADTQLCVNSVLASTCATPYRLVIINDASPEPEVTTWLRERAAQEPRITLLENPENLGFVGTVNRGMALSDSHDVLLLNSDTEVANDWLDRIRRAAYSDRKVASVTPFSNNATICSYPKFCQDNRLPRGYDTARMDALCAQTNPGAVVDVPTGVGFCMYIRRDCLAQVGLFDTTHFGKGYGEENDFCQRAAQAGWRNLHLLDTFVLHTGGVSFGASKSPREQAAMETLRRLHPHYETDVQTFVVQDPARPYRHALDFARMRASALPRILTVLHNAGGGTRRHTEELATYLHDKVISLSLIPLADHMVRLTWNSPHEALCQTYHWPTQSQELLTTLRSIGVCHMHYHHLLGVNPEIMLIPTQLGITYDFTAHDYYAACPQISLTDSGHNYCGERGLAQCSACLAQRPAPTTETIEDWRLRHRLFLRNARYLLTPSRDAAERLHRYFPSARLRFAPHLDIAADSTLPPPQPRRLAPGAYLRVLVIGAVNEIKGANTLEATAFQAAQNASPLEFHLVGYAHRPLQTQPHASLTIHGAYADSDLPRLLERLRPDIVWFPARWPETYSYTLSACLLAGVPIMAPNLGAFPERLSQRPWTWIRPWETNAQTWVEIFETLRNQHFVTGQPPPLAPEFIAALPESSATPWSYTTDYLDHLGAAQTPPAP</sequence>
<dbReference type="InterPro" id="IPR001173">
    <property type="entry name" value="Glyco_trans_2-like"/>
</dbReference>
<dbReference type="CDD" id="cd02440">
    <property type="entry name" value="AdoMet_MTases"/>
    <property type="match status" value="1"/>
</dbReference>
<feature type="domain" description="Glycosyltransferase 2-like" evidence="6">
    <location>
        <begin position="572"/>
        <end position="686"/>
    </location>
</feature>
<dbReference type="PANTHER" id="PTHR43179:SF12">
    <property type="entry name" value="GALACTOFURANOSYLTRANSFERASE GLFT2"/>
    <property type="match status" value="1"/>
</dbReference>
<evidence type="ECO:0000256" key="2">
    <source>
        <dbReference type="ARBA" id="ARBA00022676"/>
    </source>
</evidence>